<dbReference type="Proteomes" id="UP000297714">
    <property type="component" value="Unassembled WGS sequence"/>
</dbReference>
<dbReference type="AlphaFoldDB" id="A0A4Z0YF66"/>
<evidence type="ECO:0000313" key="1">
    <source>
        <dbReference type="EMBL" id="TGJ77861.1"/>
    </source>
</evidence>
<dbReference type="RefSeq" id="WP_167875123.1">
    <property type="nucleotide sequence ID" value="NZ_JAJUFJ010000004.1"/>
</dbReference>
<dbReference type="EMBL" id="SRMQ01000001">
    <property type="protein sequence ID" value="TGJ77861.1"/>
    <property type="molecule type" value="Genomic_DNA"/>
</dbReference>
<name>A0A4Z0YF66_9FIRM</name>
<reference evidence="1 2" key="1">
    <citation type="submission" date="2019-04" db="EMBL/GenBank/DDBJ databases">
        <authorList>
            <person name="Poehlein A."/>
            <person name="Bengelsdorf F.R."/>
            <person name="Duerre P."/>
            <person name="Daniel R."/>
        </authorList>
    </citation>
    <scope>NUCLEOTIDE SEQUENCE [LARGE SCALE GENOMIC DNA]</scope>
    <source>
        <strain evidence="1 2">BS-1</strain>
    </source>
</reference>
<sequence length="58" mass="6530">MADLNDLLRSDAKAKEYYESLPQYAREAAKKKAAEISTADALHLFAETFMQDDSYRGA</sequence>
<accession>A0A4Z0YF66</accession>
<gene>
    <name evidence="1" type="ORF">CAGA_02670</name>
</gene>
<keyword evidence="2" id="KW-1185">Reference proteome</keyword>
<organism evidence="1 2">
    <name type="scientific">Caproiciproducens galactitolivorans</name>
    <dbReference type="NCBI Taxonomy" id="642589"/>
    <lineage>
        <taxon>Bacteria</taxon>
        <taxon>Bacillati</taxon>
        <taxon>Bacillota</taxon>
        <taxon>Clostridia</taxon>
        <taxon>Eubacteriales</taxon>
        <taxon>Acutalibacteraceae</taxon>
        <taxon>Caproiciproducens</taxon>
    </lineage>
</organism>
<comment type="caution">
    <text evidence="1">The sequence shown here is derived from an EMBL/GenBank/DDBJ whole genome shotgun (WGS) entry which is preliminary data.</text>
</comment>
<protein>
    <submittedName>
        <fullName evidence="1">Uncharacterized protein</fullName>
    </submittedName>
</protein>
<proteinExistence type="predicted"/>
<evidence type="ECO:0000313" key="2">
    <source>
        <dbReference type="Proteomes" id="UP000297714"/>
    </source>
</evidence>